<reference evidence="5 6" key="1">
    <citation type="submission" date="2019-06" db="EMBL/GenBank/DDBJ databases">
        <title>Sequencing the genomes of 1000 actinobacteria strains.</title>
        <authorList>
            <person name="Klenk H.-P."/>
        </authorList>
    </citation>
    <scope>NUCLEOTIDE SEQUENCE [LARGE SCALE GENOMIC DNA]</scope>
    <source>
        <strain evidence="5 6">DSM 19560</strain>
    </source>
</reference>
<dbReference type="InterPro" id="IPR002298">
    <property type="entry name" value="DNA_polymerase_A"/>
</dbReference>
<keyword evidence="6" id="KW-1185">Reference proteome</keyword>
<dbReference type="EMBL" id="VIVQ01000001">
    <property type="protein sequence ID" value="TWE13274.1"/>
    <property type="molecule type" value="Genomic_DNA"/>
</dbReference>
<dbReference type="PANTHER" id="PTHR10133">
    <property type="entry name" value="DNA POLYMERASE I"/>
    <property type="match status" value="1"/>
</dbReference>
<evidence type="ECO:0000313" key="6">
    <source>
        <dbReference type="Proteomes" id="UP000318297"/>
    </source>
</evidence>
<evidence type="ECO:0000256" key="1">
    <source>
        <dbReference type="ARBA" id="ARBA00012417"/>
    </source>
</evidence>
<evidence type="ECO:0000256" key="3">
    <source>
        <dbReference type="ARBA" id="ARBA00049244"/>
    </source>
</evidence>
<dbReference type="GO" id="GO:0003887">
    <property type="term" value="F:DNA-directed DNA polymerase activity"/>
    <property type="evidence" value="ECO:0007669"/>
    <property type="project" value="UniProtKB-EC"/>
</dbReference>
<name>A0A561ECD9_9MICO</name>
<feature type="domain" description="DNA-directed DNA polymerase family A palm" evidence="4">
    <location>
        <begin position="332"/>
        <end position="513"/>
    </location>
</feature>
<dbReference type="InterPro" id="IPR043502">
    <property type="entry name" value="DNA/RNA_pol_sf"/>
</dbReference>
<dbReference type="Pfam" id="PF00476">
    <property type="entry name" value="DNA_pol_A"/>
    <property type="match status" value="1"/>
</dbReference>
<protein>
    <recommendedName>
        <fullName evidence="1">DNA-directed DNA polymerase</fullName>
        <ecNumber evidence="1">2.7.7.7</ecNumber>
    </recommendedName>
</protein>
<dbReference type="PANTHER" id="PTHR10133:SF27">
    <property type="entry name" value="DNA POLYMERASE NU"/>
    <property type="match status" value="1"/>
</dbReference>
<accession>A0A561ECD9</accession>
<keyword evidence="2" id="KW-0235">DNA replication</keyword>
<organism evidence="5 6">
    <name type="scientific">Rudaeicoccus suwonensis</name>
    <dbReference type="NCBI Taxonomy" id="657409"/>
    <lineage>
        <taxon>Bacteria</taxon>
        <taxon>Bacillati</taxon>
        <taxon>Actinomycetota</taxon>
        <taxon>Actinomycetes</taxon>
        <taxon>Micrococcales</taxon>
        <taxon>Dermacoccaceae</taxon>
        <taxon>Rudaeicoccus</taxon>
    </lineage>
</organism>
<dbReference type="Gene3D" id="3.30.70.370">
    <property type="match status" value="1"/>
</dbReference>
<dbReference type="SMART" id="SM00482">
    <property type="entry name" value="POLAc"/>
    <property type="match status" value="1"/>
</dbReference>
<evidence type="ECO:0000256" key="2">
    <source>
        <dbReference type="ARBA" id="ARBA00022705"/>
    </source>
</evidence>
<dbReference type="GO" id="GO:0006302">
    <property type="term" value="P:double-strand break repair"/>
    <property type="evidence" value="ECO:0007669"/>
    <property type="project" value="TreeGrafter"/>
</dbReference>
<comment type="caution">
    <text evidence="5">The sequence shown here is derived from an EMBL/GenBank/DDBJ whole genome shotgun (WGS) entry which is preliminary data.</text>
</comment>
<dbReference type="InterPro" id="IPR001098">
    <property type="entry name" value="DNA-dir_DNA_pol_A_palm_dom"/>
</dbReference>
<dbReference type="Proteomes" id="UP000318297">
    <property type="component" value="Unassembled WGS sequence"/>
</dbReference>
<comment type="catalytic activity">
    <reaction evidence="3">
        <text>DNA(n) + a 2'-deoxyribonucleoside 5'-triphosphate = DNA(n+1) + diphosphate</text>
        <dbReference type="Rhea" id="RHEA:22508"/>
        <dbReference type="Rhea" id="RHEA-COMP:17339"/>
        <dbReference type="Rhea" id="RHEA-COMP:17340"/>
        <dbReference type="ChEBI" id="CHEBI:33019"/>
        <dbReference type="ChEBI" id="CHEBI:61560"/>
        <dbReference type="ChEBI" id="CHEBI:173112"/>
        <dbReference type="EC" id="2.7.7.7"/>
    </reaction>
</comment>
<gene>
    <name evidence="5" type="ORF">BKA23_2103</name>
</gene>
<evidence type="ECO:0000259" key="4">
    <source>
        <dbReference type="SMART" id="SM00482"/>
    </source>
</evidence>
<dbReference type="GO" id="GO:0003677">
    <property type="term" value="F:DNA binding"/>
    <property type="evidence" value="ECO:0007669"/>
    <property type="project" value="InterPro"/>
</dbReference>
<evidence type="ECO:0000313" key="5">
    <source>
        <dbReference type="EMBL" id="TWE13274.1"/>
    </source>
</evidence>
<dbReference type="SUPFAM" id="SSF56672">
    <property type="entry name" value="DNA/RNA polymerases"/>
    <property type="match status" value="1"/>
</dbReference>
<dbReference type="AlphaFoldDB" id="A0A561ECD9"/>
<sequence>MRGSLHAVVFDRSGRTGAIATDGSPTRTGPTSLILDAVRQLEAESEPPRWVIWNGAALTTLVTAGIRPRRVWDLSQAHLLWVGGSTASTQVVWAVARGLDTATIPAPRRGDLFDLSAPGSDGDDDLLDAAGHLNPAAIDDGWPTTAHLGGFAELAVVAARAQQDLLAERPHAVSTAASESGAALLCAELGHDGLPVDRTVMEGLITEAVGPRPTNEADAARMRRERDAQVLDLAPGRPGVDLRNPAHVREFLRSLGVQVDDTRAWNLEPYRGAHPAVAALLEWRKAERIATTYGWNWLDAHVGKDGRLRGPWTPCDGGAGRMTAGAGLHSLPIALRPGIAADTGHVLVRADLGQVEPRVLAVVSGDSALAAATAADDLYATVAAQLHVDRQAAKIAVLAAMYGQTSGTAADALRRMDRAYPQAMAYLRAAAERGQTGQSVITYGGRLVRVATADDPARQRALGRFTRNAVVQGAAAEFFKAWALTVRDALRPLDAHIVLCLHDELLVHAPQQHAEATARVVTDALAAAAHHWSGGAPVRFVADTRVIHRWSEAKD</sequence>
<dbReference type="Gene3D" id="1.10.150.20">
    <property type="entry name" value="5' to 3' exonuclease, C-terminal subdomain"/>
    <property type="match status" value="1"/>
</dbReference>
<dbReference type="EC" id="2.7.7.7" evidence="1"/>
<dbReference type="RefSeq" id="WP_170226457.1">
    <property type="nucleotide sequence ID" value="NZ_VIVQ01000001.1"/>
</dbReference>
<dbReference type="GO" id="GO:0006261">
    <property type="term" value="P:DNA-templated DNA replication"/>
    <property type="evidence" value="ECO:0007669"/>
    <property type="project" value="InterPro"/>
</dbReference>
<proteinExistence type="predicted"/>